<dbReference type="PANTHER" id="PTHR31302:SF31">
    <property type="entry name" value="PHOSPHODIESTERASE YAEI"/>
    <property type="match status" value="1"/>
</dbReference>
<dbReference type="Proteomes" id="UP001597183">
    <property type="component" value="Unassembled WGS sequence"/>
</dbReference>
<keyword evidence="2" id="KW-0378">Hydrolase</keyword>
<keyword evidence="4" id="KW-1133">Transmembrane helix</keyword>
<name>A0ABW4A329_9ACTN</name>
<dbReference type="CDD" id="cd07385">
    <property type="entry name" value="MPP_YkuE_C"/>
    <property type="match status" value="1"/>
</dbReference>
<gene>
    <name evidence="6" type="ORF">ACFQ5G_06010</name>
</gene>
<reference evidence="7" key="1">
    <citation type="journal article" date="2019" name="Int. J. Syst. Evol. Microbiol.">
        <title>The Global Catalogue of Microorganisms (GCM) 10K type strain sequencing project: providing services to taxonomists for standard genome sequencing and annotation.</title>
        <authorList>
            <consortium name="The Broad Institute Genomics Platform"/>
            <consortium name="The Broad Institute Genome Sequencing Center for Infectious Disease"/>
            <person name="Wu L."/>
            <person name="Ma J."/>
        </authorList>
    </citation>
    <scope>NUCLEOTIDE SEQUENCE [LARGE SCALE GENOMIC DNA]</scope>
    <source>
        <strain evidence="7">CCM 7526</strain>
    </source>
</reference>
<dbReference type="InterPro" id="IPR029052">
    <property type="entry name" value="Metallo-depent_PP-like"/>
</dbReference>
<feature type="domain" description="Calcineurin-like phosphoesterase" evidence="5">
    <location>
        <begin position="235"/>
        <end position="396"/>
    </location>
</feature>
<dbReference type="PANTHER" id="PTHR31302">
    <property type="entry name" value="TRANSMEMBRANE PROTEIN WITH METALLOPHOSPHOESTERASE DOMAIN-RELATED"/>
    <property type="match status" value="1"/>
</dbReference>
<keyword evidence="1" id="KW-0479">Metal-binding</keyword>
<keyword evidence="4" id="KW-0472">Membrane</keyword>
<feature type="transmembrane region" description="Helical" evidence="4">
    <location>
        <begin position="187"/>
        <end position="208"/>
    </location>
</feature>
<dbReference type="SUPFAM" id="SSF56300">
    <property type="entry name" value="Metallo-dependent phosphatases"/>
    <property type="match status" value="1"/>
</dbReference>
<dbReference type="EMBL" id="JBHTMK010000006">
    <property type="protein sequence ID" value="MFD1364896.1"/>
    <property type="molecule type" value="Genomic_DNA"/>
</dbReference>
<evidence type="ECO:0000313" key="6">
    <source>
        <dbReference type="EMBL" id="MFD1364896.1"/>
    </source>
</evidence>
<comment type="caution">
    <text evidence="6">The sequence shown here is derived from an EMBL/GenBank/DDBJ whole genome shotgun (WGS) entry which is preliminary data.</text>
</comment>
<dbReference type="InterPro" id="IPR004843">
    <property type="entry name" value="Calcineurin-like_PHP"/>
</dbReference>
<feature type="compositionally biased region" description="Low complexity" evidence="3">
    <location>
        <begin position="140"/>
        <end position="152"/>
    </location>
</feature>
<keyword evidence="4" id="KW-0812">Transmembrane</keyword>
<sequence length="453" mass="47323">MWKRLVRDPLRPGWGRRAGTIVAVALGVLTPLTFIGVRAGYFKWLSWPGYLWIAVMFYLLVTLLVLEVPRLVLMRLWAGSGRTAKKAGTATSGAPAPIRVPDRETAAEPRPTALTGGGAPQPAVGAGDPQPTVGAGGPVGTATAEQATTAETPDGDEPGAVRKQDSGGADAPEPDAEEKRGIERRLLLARGTAIFAGLTAAGITGYGVKTATSAPQIDRFQMPMAKLPRAMDGTRVAVVSDIHIGPLTGVNHAQRIVQVINSVNADLVCVVGDLVDGSVAELGRFAAPLAGIESRHGAFFVTGNHEYYSGAEEWVEEVARLGIKPLRNERVAIDGLDLAGVNDLSGADQGDAPDFARALGDRDTARPVVLMAHQPVAAVDAAPYGVDLQVSGHTHGGQMAPFNLLVKLQQPVVSGFGEVDGVPVYVTNGAGFWGPPVRVGAPPQVTVIELRVA</sequence>
<dbReference type="InterPro" id="IPR051158">
    <property type="entry name" value="Metallophosphoesterase_sf"/>
</dbReference>
<accession>A0ABW4A329</accession>
<organism evidence="6 7">
    <name type="scientific">Actinoplanes sichuanensis</name>
    <dbReference type="NCBI Taxonomy" id="512349"/>
    <lineage>
        <taxon>Bacteria</taxon>
        <taxon>Bacillati</taxon>
        <taxon>Actinomycetota</taxon>
        <taxon>Actinomycetes</taxon>
        <taxon>Micromonosporales</taxon>
        <taxon>Micromonosporaceae</taxon>
        <taxon>Actinoplanes</taxon>
    </lineage>
</organism>
<feature type="transmembrane region" description="Helical" evidence="4">
    <location>
        <begin position="47"/>
        <end position="66"/>
    </location>
</feature>
<dbReference type="RefSeq" id="WP_378078393.1">
    <property type="nucleotide sequence ID" value="NZ_AP028461.1"/>
</dbReference>
<dbReference type="Gene3D" id="3.60.21.10">
    <property type="match status" value="1"/>
</dbReference>
<evidence type="ECO:0000259" key="5">
    <source>
        <dbReference type="Pfam" id="PF00149"/>
    </source>
</evidence>
<keyword evidence="7" id="KW-1185">Reference proteome</keyword>
<evidence type="ECO:0000256" key="1">
    <source>
        <dbReference type="ARBA" id="ARBA00022723"/>
    </source>
</evidence>
<evidence type="ECO:0000256" key="2">
    <source>
        <dbReference type="ARBA" id="ARBA00022801"/>
    </source>
</evidence>
<evidence type="ECO:0000313" key="7">
    <source>
        <dbReference type="Proteomes" id="UP001597183"/>
    </source>
</evidence>
<protein>
    <submittedName>
        <fullName evidence="6">Metallophosphoesterase</fullName>
    </submittedName>
</protein>
<feature type="transmembrane region" description="Helical" evidence="4">
    <location>
        <begin position="21"/>
        <end position="41"/>
    </location>
</feature>
<evidence type="ECO:0000256" key="4">
    <source>
        <dbReference type="SAM" id="Phobius"/>
    </source>
</evidence>
<feature type="compositionally biased region" description="Low complexity" evidence="3">
    <location>
        <begin position="84"/>
        <end position="97"/>
    </location>
</feature>
<proteinExistence type="predicted"/>
<dbReference type="Pfam" id="PF00149">
    <property type="entry name" value="Metallophos"/>
    <property type="match status" value="1"/>
</dbReference>
<feature type="region of interest" description="Disordered" evidence="3">
    <location>
        <begin position="84"/>
        <end position="179"/>
    </location>
</feature>
<evidence type="ECO:0000256" key="3">
    <source>
        <dbReference type="SAM" id="MobiDB-lite"/>
    </source>
</evidence>
<feature type="compositionally biased region" description="Low complexity" evidence="3">
    <location>
        <begin position="120"/>
        <end position="133"/>
    </location>
</feature>